<proteinExistence type="predicted"/>
<dbReference type="Proteomes" id="UP000198736">
    <property type="component" value="Unassembled WGS sequence"/>
</dbReference>
<dbReference type="Pfam" id="PF07617">
    <property type="entry name" value="DUF1579"/>
    <property type="match status" value="1"/>
</dbReference>
<evidence type="ECO:0000313" key="2">
    <source>
        <dbReference type="EMBL" id="CUS38700.1"/>
    </source>
</evidence>
<dbReference type="InterPro" id="IPR011473">
    <property type="entry name" value="DUF1579"/>
</dbReference>
<keyword evidence="3" id="KW-1185">Reference proteome</keyword>
<evidence type="ECO:0000256" key="1">
    <source>
        <dbReference type="SAM" id="MobiDB-lite"/>
    </source>
</evidence>
<dbReference type="AlphaFoldDB" id="A0A0S4LMG1"/>
<reference evidence="3" key="1">
    <citation type="submission" date="2015-10" db="EMBL/GenBank/DDBJ databases">
        <authorList>
            <person name="Luecker S."/>
            <person name="Luecker S."/>
        </authorList>
    </citation>
    <scope>NUCLEOTIDE SEQUENCE [LARGE SCALE GENOMIC DNA]</scope>
</reference>
<name>A0A0S4LMG1_9BACT</name>
<feature type="region of interest" description="Disordered" evidence="1">
    <location>
        <begin position="9"/>
        <end position="33"/>
    </location>
</feature>
<dbReference type="EMBL" id="CZPZ01000032">
    <property type="protein sequence ID" value="CUS38700.1"/>
    <property type="molecule type" value="Genomic_DNA"/>
</dbReference>
<accession>A0A0S4LMG1</accession>
<evidence type="ECO:0000313" key="3">
    <source>
        <dbReference type="Proteomes" id="UP000198736"/>
    </source>
</evidence>
<sequence>MGTGMFFMEGTSGPDGKTITLKGGHGEPGGVHMTHRGIRKLVDSNTQIFEMYGAHKGEKEMKGMEIIYTRKE</sequence>
<gene>
    <name evidence="2" type="ORF">COMA2_50225</name>
</gene>
<organism evidence="2 3">
    <name type="scientific">Candidatus Nitrospira nitrificans</name>
    <dbReference type="NCBI Taxonomy" id="1742973"/>
    <lineage>
        <taxon>Bacteria</taxon>
        <taxon>Pseudomonadati</taxon>
        <taxon>Nitrospirota</taxon>
        <taxon>Nitrospiria</taxon>
        <taxon>Nitrospirales</taxon>
        <taxon>Nitrospiraceae</taxon>
        <taxon>Nitrospira</taxon>
    </lineage>
</organism>
<protein>
    <submittedName>
        <fullName evidence="2">Uncharacterized protein</fullName>
    </submittedName>
</protein>